<feature type="domain" description="Rhodopsin" evidence="8">
    <location>
        <begin position="47"/>
        <end position="234"/>
    </location>
</feature>
<evidence type="ECO:0000313" key="10">
    <source>
        <dbReference type="Proteomes" id="UP001174934"/>
    </source>
</evidence>
<feature type="transmembrane region" description="Helical" evidence="7">
    <location>
        <begin position="225"/>
        <end position="250"/>
    </location>
</feature>
<dbReference type="PANTHER" id="PTHR33048">
    <property type="entry name" value="PTH11-LIKE INTEGRAL MEMBRANE PROTEIN (AFU_ORTHOLOGUE AFUA_5G11245)"/>
    <property type="match status" value="1"/>
</dbReference>
<feature type="compositionally biased region" description="Basic and acidic residues" evidence="6">
    <location>
        <begin position="279"/>
        <end position="295"/>
    </location>
</feature>
<sequence>MSIPYDTPSIPPPPGIVSDFVDPPSYHAVTMGVGIASCVIMTVSVGIRTWTKAVILRDMRHEDYVALVALIGFLAWGIIYMYLSHLGLTRDLWNIRAVDLSYLLYLANVFQLVYPWAMLAAKYFVLIQLERIFCPSGFKNSVYWIIKGMLAATFGYYIGCFFLFLFQCVPREKIWNPAIEGTCVNNNGAVLSAGLINLFLDLGILFVPIFAIWRLQMSIKRKLGVMSIFAVGIAFAELVGTIVVGCMPTFPRFFDYALKEGGPLSLFYSIRPTVGSGFRSRESKSNRNQTEEESRITAASAKPSKHREVVTDEYIELHDGESGHKISQWPRDPHEAV</sequence>
<name>A0AA40BVL1_9PEZI</name>
<gene>
    <name evidence="9" type="ORF">B0T17DRAFT_497692</name>
</gene>
<keyword evidence="10" id="KW-1185">Reference proteome</keyword>
<evidence type="ECO:0000256" key="6">
    <source>
        <dbReference type="SAM" id="MobiDB-lite"/>
    </source>
</evidence>
<feature type="transmembrane region" description="Helical" evidence="7">
    <location>
        <begin position="142"/>
        <end position="166"/>
    </location>
</feature>
<keyword evidence="2 7" id="KW-0812">Transmembrane</keyword>
<comment type="caution">
    <text evidence="9">The sequence shown here is derived from an EMBL/GenBank/DDBJ whole genome shotgun (WGS) entry which is preliminary data.</text>
</comment>
<proteinExistence type="inferred from homology"/>
<accession>A0AA40BVL1</accession>
<feature type="region of interest" description="Disordered" evidence="6">
    <location>
        <begin position="318"/>
        <end position="337"/>
    </location>
</feature>
<evidence type="ECO:0000256" key="2">
    <source>
        <dbReference type="ARBA" id="ARBA00022692"/>
    </source>
</evidence>
<dbReference type="EMBL" id="JAULSR010000007">
    <property type="protein sequence ID" value="KAK0615336.1"/>
    <property type="molecule type" value="Genomic_DNA"/>
</dbReference>
<comment type="similarity">
    <text evidence="5">Belongs to the SAT4 family.</text>
</comment>
<feature type="transmembrane region" description="Helical" evidence="7">
    <location>
        <begin position="194"/>
        <end position="213"/>
    </location>
</feature>
<dbReference type="Proteomes" id="UP001174934">
    <property type="component" value="Unassembled WGS sequence"/>
</dbReference>
<keyword evidence="4 7" id="KW-0472">Membrane</keyword>
<keyword evidence="3 7" id="KW-1133">Transmembrane helix</keyword>
<comment type="subcellular location">
    <subcellularLocation>
        <location evidence="1">Membrane</location>
        <topology evidence="1">Multi-pass membrane protein</topology>
    </subcellularLocation>
</comment>
<evidence type="ECO:0000256" key="1">
    <source>
        <dbReference type="ARBA" id="ARBA00004141"/>
    </source>
</evidence>
<organism evidence="9 10">
    <name type="scientific">Bombardia bombarda</name>
    <dbReference type="NCBI Taxonomy" id="252184"/>
    <lineage>
        <taxon>Eukaryota</taxon>
        <taxon>Fungi</taxon>
        <taxon>Dikarya</taxon>
        <taxon>Ascomycota</taxon>
        <taxon>Pezizomycotina</taxon>
        <taxon>Sordariomycetes</taxon>
        <taxon>Sordariomycetidae</taxon>
        <taxon>Sordariales</taxon>
        <taxon>Lasiosphaeriaceae</taxon>
        <taxon>Bombardia</taxon>
    </lineage>
</organism>
<dbReference type="AlphaFoldDB" id="A0AA40BVL1"/>
<feature type="region of interest" description="Disordered" evidence="6">
    <location>
        <begin position="276"/>
        <end position="307"/>
    </location>
</feature>
<evidence type="ECO:0000256" key="5">
    <source>
        <dbReference type="ARBA" id="ARBA00038359"/>
    </source>
</evidence>
<reference evidence="9" key="1">
    <citation type="submission" date="2023-06" db="EMBL/GenBank/DDBJ databases">
        <title>Genome-scale phylogeny and comparative genomics of the fungal order Sordariales.</title>
        <authorList>
            <consortium name="Lawrence Berkeley National Laboratory"/>
            <person name="Hensen N."/>
            <person name="Bonometti L."/>
            <person name="Westerberg I."/>
            <person name="Brannstrom I.O."/>
            <person name="Guillou S."/>
            <person name="Cros-Aarteil S."/>
            <person name="Calhoun S."/>
            <person name="Haridas S."/>
            <person name="Kuo A."/>
            <person name="Mondo S."/>
            <person name="Pangilinan J."/>
            <person name="Riley R."/>
            <person name="LaButti K."/>
            <person name="Andreopoulos B."/>
            <person name="Lipzen A."/>
            <person name="Chen C."/>
            <person name="Yanf M."/>
            <person name="Daum C."/>
            <person name="Ng V."/>
            <person name="Clum A."/>
            <person name="Steindorff A."/>
            <person name="Ohm R."/>
            <person name="Martin F."/>
            <person name="Silar P."/>
            <person name="Natvig D."/>
            <person name="Lalanne C."/>
            <person name="Gautier V."/>
            <person name="Ament-velasquez S.L."/>
            <person name="Kruys A."/>
            <person name="Hutchinson M.I."/>
            <person name="Powell A.J."/>
            <person name="Barry K."/>
            <person name="Miller A.N."/>
            <person name="Grigoriev I.V."/>
            <person name="Debuchy R."/>
            <person name="Gladieux P."/>
            <person name="Thoren M.H."/>
            <person name="Johannesson H."/>
        </authorList>
    </citation>
    <scope>NUCLEOTIDE SEQUENCE</scope>
    <source>
        <strain evidence="9">SMH3391-2</strain>
    </source>
</reference>
<evidence type="ECO:0000256" key="4">
    <source>
        <dbReference type="ARBA" id="ARBA00023136"/>
    </source>
</evidence>
<evidence type="ECO:0000256" key="7">
    <source>
        <dbReference type="SAM" id="Phobius"/>
    </source>
</evidence>
<dbReference type="GO" id="GO:0016020">
    <property type="term" value="C:membrane"/>
    <property type="evidence" value="ECO:0007669"/>
    <property type="project" value="UniProtKB-SubCell"/>
</dbReference>
<dbReference type="InterPro" id="IPR052337">
    <property type="entry name" value="SAT4-like"/>
</dbReference>
<evidence type="ECO:0000313" key="9">
    <source>
        <dbReference type="EMBL" id="KAK0615336.1"/>
    </source>
</evidence>
<feature type="transmembrane region" description="Helical" evidence="7">
    <location>
        <begin position="63"/>
        <end position="82"/>
    </location>
</feature>
<evidence type="ECO:0000256" key="3">
    <source>
        <dbReference type="ARBA" id="ARBA00022989"/>
    </source>
</evidence>
<evidence type="ECO:0000259" key="8">
    <source>
        <dbReference type="Pfam" id="PF20684"/>
    </source>
</evidence>
<dbReference type="PANTHER" id="PTHR33048:SF47">
    <property type="entry name" value="INTEGRAL MEMBRANE PROTEIN-RELATED"/>
    <property type="match status" value="1"/>
</dbReference>
<dbReference type="Pfam" id="PF20684">
    <property type="entry name" value="Fung_rhodopsin"/>
    <property type="match status" value="1"/>
</dbReference>
<feature type="transmembrane region" description="Helical" evidence="7">
    <location>
        <begin position="102"/>
        <end position="121"/>
    </location>
</feature>
<dbReference type="InterPro" id="IPR049326">
    <property type="entry name" value="Rhodopsin_dom_fungi"/>
</dbReference>
<feature type="transmembrane region" description="Helical" evidence="7">
    <location>
        <begin position="28"/>
        <end position="51"/>
    </location>
</feature>
<protein>
    <recommendedName>
        <fullName evidence="8">Rhodopsin domain-containing protein</fullName>
    </recommendedName>
</protein>